<accession>C9KKV6</accession>
<feature type="binding site" evidence="5">
    <location>
        <position position="91"/>
    </location>
    <ligand>
        <name>spermidine</name>
        <dbReference type="ChEBI" id="CHEBI:57834"/>
    </ligand>
</feature>
<evidence type="ECO:0000313" key="8">
    <source>
        <dbReference type="Proteomes" id="UP000003671"/>
    </source>
</evidence>
<evidence type="ECO:0000256" key="4">
    <source>
        <dbReference type="ARBA" id="ARBA00022764"/>
    </source>
</evidence>
<protein>
    <submittedName>
        <fullName evidence="7">ABC transporter, solute-binding protein</fullName>
    </submittedName>
</protein>
<evidence type="ECO:0000256" key="6">
    <source>
        <dbReference type="SAM" id="SignalP"/>
    </source>
</evidence>
<dbReference type="EMBL" id="ABWK02000009">
    <property type="protein sequence ID" value="EEX69756.1"/>
    <property type="molecule type" value="Genomic_DNA"/>
</dbReference>
<comment type="caution">
    <text evidence="7">The sequence shown here is derived from an EMBL/GenBank/DDBJ whole genome shotgun (WGS) entry which is preliminary data.</text>
</comment>
<dbReference type="RefSeq" id="WP_005840098.1">
    <property type="nucleotide sequence ID" value="NZ_GG697141.2"/>
</dbReference>
<dbReference type="CDD" id="cd13663">
    <property type="entry name" value="PBP2_PotD_PotF_like_2"/>
    <property type="match status" value="1"/>
</dbReference>
<dbReference type="Gene3D" id="3.40.190.10">
    <property type="entry name" value="Periplasmic binding protein-like II"/>
    <property type="match status" value="2"/>
</dbReference>
<feature type="chain" id="PRO_5002996655" evidence="6">
    <location>
        <begin position="27"/>
        <end position="362"/>
    </location>
</feature>
<dbReference type="STRING" id="500635.MITSMUL_03807"/>
<dbReference type="eggNOG" id="COG0687">
    <property type="taxonomic scope" value="Bacteria"/>
</dbReference>
<dbReference type="HOGENOM" id="CLU_026974_1_3_9"/>
<keyword evidence="4" id="KW-0574">Periplasm</keyword>
<dbReference type="Pfam" id="PF13416">
    <property type="entry name" value="SBP_bac_8"/>
    <property type="match status" value="1"/>
</dbReference>
<keyword evidence="8" id="KW-1185">Reference proteome</keyword>
<reference evidence="7" key="1">
    <citation type="submission" date="2009-09" db="EMBL/GenBank/DDBJ databases">
        <authorList>
            <person name="Weinstock G."/>
            <person name="Sodergren E."/>
            <person name="Clifton S."/>
            <person name="Fulton L."/>
            <person name="Fulton B."/>
            <person name="Courtney L."/>
            <person name="Fronick C."/>
            <person name="Harrison M."/>
            <person name="Strong C."/>
            <person name="Farmer C."/>
            <person name="Delahaunty K."/>
            <person name="Markovic C."/>
            <person name="Hall O."/>
            <person name="Minx P."/>
            <person name="Tomlinson C."/>
            <person name="Mitreva M."/>
            <person name="Nelson J."/>
            <person name="Hou S."/>
            <person name="Wollam A."/>
            <person name="Pepin K.H."/>
            <person name="Johnson M."/>
            <person name="Bhonagiri V."/>
            <person name="Nash W.E."/>
            <person name="Warren W."/>
            <person name="Chinwalla A."/>
            <person name="Mardis E.R."/>
            <person name="Wilson R.K."/>
        </authorList>
    </citation>
    <scope>NUCLEOTIDE SEQUENCE [LARGE SCALE GENOMIC DNA]</scope>
    <source>
        <strain evidence="7">DSM 20544</strain>
    </source>
</reference>
<dbReference type="PATRIC" id="fig|500635.8.peg.1171"/>
<evidence type="ECO:0000313" key="7">
    <source>
        <dbReference type="EMBL" id="EEX69756.1"/>
    </source>
</evidence>
<dbReference type="InterPro" id="IPR006059">
    <property type="entry name" value="SBP"/>
</dbReference>
<dbReference type="GeneID" id="93480934"/>
<sequence>MKRLPIFLLLLCFVTALFTAGCDSFAEEEAEGEDTLYIYSWGDYLDPDVIAQFEEETGIHVVLDEFDTNESMYPRVKEGATSYDLICPSDYMIQKMAENDLLQPLDYSQLPNAKKYIGEDFLKQAESYDPGNRYSIPYCWGTVGLMYNKKLVHAEDGAIDSWSVLFDPAYKDEILMQDSARDAFMIPLRLMGDSMNTKDPAELEAARDMLIAQKPLVQAYGVDDIRDKLASGEAALGVIYSGEAINLLKANPDLAFCPAPKEGTNLWMDGWVIPKQAKHVENAHKFIDFLCRPDIAAKNFEALGYSTPNTAVQSIVEEDMDEEEIEIAFPDPSVYQGQETYQYLGEAIDKLYTKLWLQVKVE</sequence>
<dbReference type="PROSITE" id="PS51257">
    <property type="entry name" value="PROKAR_LIPOPROTEIN"/>
    <property type="match status" value="1"/>
</dbReference>
<evidence type="ECO:0000256" key="1">
    <source>
        <dbReference type="ARBA" id="ARBA00004418"/>
    </source>
</evidence>
<proteinExistence type="predicted"/>
<dbReference type="PIRSF" id="PIRSF019574">
    <property type="entry name" value="Periplasmic_polyamine_BP"/>
    <property type="match status" value="1"/>
</dbReference>
<evidence type="ECO:0000256" key="3">
    <source>
        <dbReference type="ARBA" id="ARBA00022729"/>
    </source>
</evidence>
<dbReference type="SUPFAM" id="SSF53850">
    <property type="entry name" value="Periplasmic binding protein-like II"/>
    <property type="match status" value="1"/>
</dbReference>
<feature type="signal peptide" evidence="6">
    <location>
        <begin position="1"/>
        <end position="26"/>
    </location>
</feature>
<gene>
    <name evidence="7" type="ORF">MITSMUL_03807</name>
</gene>
<dbReference type="InterPro" id="IPR001188">
    <property type="entry name" value="Sperm_putr-bd"/>
</dbReference>
<dbReference type="AlphaFoldDB" id="C9KKV6"/>
<evidence type="ECO:0000256" key="2">
    <source>
        <dbReference type="ARBA" id="ARBA00022448"/>
    </source>
</evidence>
<dbReference type="PANTHER" id="PTHR30222">
    <property type="entry name" value="SPERMIDINE/PUTRESCINE-BINDING PERIPLASMIC PROTEIN"/>
    <property type="match status" value="1"/>
</dbReference>
<dbReference type="GO" id="GO:0019808">
    <property type="term" value="F:polyamine binding"/>
    <property type="evidence" value="ECO:0007669"/>
    <property type="project" value="InterPro"/>
</dbReference>
<keyword evidence="2" id="KW-0813">Transport</keyword>
<organism evidence="7 8">
    <name type="scientific">Mitsuokella multacida DSM 20544</name>
    <dbReference type="NCBI Taxonomy" id="500635"/>
    <lineage>
        <taxon>Bacteria</taxon>
        <taxon>Bacillati</taxon>
        <taxon>Bacillota</taxon>
        <taxon>Negativicutes</taxon>
        <taxon>Selenomonadales</taxon>
        <taxon>Selenomonadaceae</taxon>
        <taxon>Mitsuokella</taxon>
    </lineage>
</organism>
<comment type="subcellular location">
    <subcellularLocation>
        <location evidence="1">Periplasm</location>
    </subcellularLocation>
</comment>
<keyword evidence="3 6" id="KW-0732">Signal</keyword>
<dbReference type="GO" id="GO:0015846">
    <property type="term" value="P:polyamine transport"/>
    <property type="evidence" value="ECO:0007669"/>
    <property type="project" value="InterPro"/>
</dbReference>
<evidence type="ECO:0000256" key="5">
    <source>
        <dbReference type="PIRSR" id="PIRSR019574-1"/>
    </source>
</evidence>
<dbReference type="Proteomes" id="UP000003671">
    <property type="component" value="Unassembled WGS sequence"/>
</dbReference>
<dbReference type="PANTHER" id="PTHR30222:SF17">
    <property type="entry name" value="SPERMIDINE_PUTRESCINE-BINDING PERIPLASMIC PROTEIN"/>
    <property type="match status" value="1"/>
</dbReference>
<name>C9KKV6_9FIRM</name>
<dbReference type="GO" id="GO:0042597">
    <property type="term" value="C:periplasmic space"/>
    <property type="evidence" value="ECO:0007669"/>
    <property type="project" value="UniProtKB-SubCell"/>
</dbReference>
<dbReference type="PRINTS" id="PR00909">
    <property type="entry name" value="SPERMDNBNDNG"/>
</dbReference>